<keyword evidence="4" id="KW-1185">Reference proteome</keyword>
<keyword evidence="1" id="KW-0732">Signal</keyword>
<keyword evidence="3" id="KW-0378">Hydrolase</keyword>
<sequence>MKLKSLALLIPVLSAPAFANPVEEALKKDGAQVNLLIKTAKEAPSPEFIDSARNSFDNFHWQMGGDHAMYYNSHMNEFLTTAISSPNAEYKPLERAINSDLDELKVETTKGSFTMADYLADPHFRTQGFMLIHEGKVVYEAYPGMKPTDRHIWASSSKTTVGLIIAQLVEEGKIDTDKPVTTYMPELKGTVWEEVEVIHLLNHTTGLDNEENLESILNPDSSVVRLFASVLGSPRQSTGELETWMQVAKDTQPLKNESTGEHFRYASMNTIILTKMIEHIEGKQWNKVFEERVWGKMTARQPALFNQTPDGTALALGLMLTTLEDMGRFGTLWTPSWSAVAVEPVVSPKTLDRIYTNGNPESYIGSAKKASSVGAFNEKASFQSYHFDFIYDDGAMAKSGNLGQMIYIDPARDFVGVMFSTNPYHSGYGENKGPALMRSAAKALADEG</sequence>
<dbReference type="InterPro" id="IPR001466">
    <property type="entry name" value="Beta-lactam-related"/>
</dbReference>
<dbReference type="PANTHER" id="PTHR43283">
    <property type="entry name" value="BETA-LACTAMASE-RELATED"/>
    <property type="match status" value="1"/>
</dbReference>
<dbReference type="SUPFAM" id="SSF56601">
    <property type="entry name" value="beta-lactamase/transpeptidase-like"/>
    <property type="match status" value="1"/>
</dbReference>
<evidence type="ECO:0000256" key="1">
    <source>
        <dbReference type="SAM" id="SignalP"/>
    </source>
</evidence>
<evidence type="ECO:0000313" key="3">
    <source>
        <dbReference type="EMBL" id="GAM54131.1"/>
    </source>
</evidence>
<dbReference type="InterPro" id="IPR012338">
    <property type="entry name" value="Beta-lactam/transpept-like"/>
</dbReference>
<name>A0A0B8NIY4_9VIBR</name>
<feature type="chain" id="PRO_5002121194" evidence="1">
    <location>
        <begin position="20"/>
        <end position="448"/>
    </location>
</feature>
<accession>A0A0B8NIY4</accession>
<dbReference type="Pfam" id="PF00144">
    <property type="entry name" value="Beta-lactamase"/>
    <property type="match status" value="1"/>
</dbReference>
<gene>
    <name evidence="3" type="ORF">JCM19231_3651</name>
</gene>
<comment type="caution">
    <text evidence="3">The sequence shown here is derived from an EMBL/GenBank/DDBJ whole genome shotgun (WGS) entry which is preliminary data.</text>
</comment>
<dbReference type="GO" id="GO:0016787">
    <property type="term" value="F:hydrolase activity"/>
    <property type="evidence" value="ECO:0007669"/>
    <property type="project" value="UniProtKB-KW"/>
</dbReference>
<dbReference type="RefSeq" id="WP_261836950.1">
    <property type="nucleotide sequence ID" value="NZ_AP024882.1"/>
</dbReference>
<organism evidence="3 4">
    <name type="scientific">Vibrio ishigakensis</name>
    <dbReference type="NCBI Taxonomy" id="1481914"/>
    <lineage>
        <taxon>Bacteria</taxon>
        <taxon>Pseudomonadati</taxon>
        <taxon>Pseudomonadota</taxon>
        <taxon>Gammaproteobacteria</taxon>
        <taxon>Vibrionales</taxon>
        <taxon>Vibrionaceae</taxon>
        <taxon>Vibrio</taxon>
    </lineage>
</organism>
<protein>
    <submittedName>
        <fullName evidence="3">6-aminohexanoate-dimer hydrolase</fullName>
    </submittedName>
</protein>
<dbReference type="EMBL" id="BBRZ01000001">
    <property type="protein sequence ID" value="GAM54131.1"/>
    <property type="molecule type" value="Genomic_DNA"/>
</dbReference>
<reference evidence="3 4" key="2">
    <citation type="submission" date="2015-01" db="EMBL/GenBank/DDBJ databases">
        <authorList>
            <consortium name="NBRP consortium"/>
            <person name="Sawabe T."/>
            <person name="Meirelles P."/>
            <person name="Feng G."/>
            <person name="Sayaka M."/>
            <person name="Hattori M."/>
            <person name="Ohkuma M."/>
        </authorList>
    </citation>
    <scope>NUCLEOTIDE SEQUENCE [LARGE SCALE GENOMIC DNA]</scope>
    <source>
        <strain evidence="4">JCM 19231</strain>
    </source>
</reference>
<dbReference type="Gene3D" id="3.40.710.10">
    <property type="entry name" value="DD-peptidase/beta-lactamase superfamily"/>
    <property type="match status" value="1"/>
</dbReference>
<reference evidence="3 4" key="1">
    <citation type="submission" date="2015-01" db="EMBL/GenBank/DDBJ databases">
        <title>Vibrio sp. C1 JCM 19231 whole genome shotgun sequence.</title>
        <authorList>
            <person name="Sawabe T."/>
            <person name="Meirelles P."/>
            <person name="Feng G."/>
            <person name="Sayaka M."/>
            <person name="Hattori M."/>
            <person name="Ohkuma M."/>
        </authorList>
    </citation>
    <scope>NUCLEOTIDE SEQUENCE [LARGE SCALE GENOMIC DNA]</scope>
    <source>
        <strain evidence="4">JCM 19231</strain>
    </source>
</reference>
<feature type="domain" description="Beta-lactamase-related" evidence="2">
    <location>
        <begin position="117"/>
        <end position="425"/>
    </location>
</feature>
<dbReference type="AlphaFoldDB" id="A0A0B8NIY4"/>
<feature type="signal peptide" evidence="1">
    <location>
        <begin position="1"/>
        <end position="19"/>
    </location>
</feature>
<dbReference type="PANTHER" id="PTHR43283:SF7">
    <property type="entry name" value="BETA-LACTAMASE-RELATED DOMAIN-CONTAINING PROTEIN"/>
    <property type="match status" value="1"/>
</dbReference>
<evidence type="ECO:0000259" key="2">
    <source>
        <dbReference type="Pfam" id="PF00144"/>
    </source>
</evidence>
<dbReference type="InterPro" id="IPR050789">
    <property type="entry name" value="Diverse_Enzym_Activities"/>
</dbReference>
<evidence type="ECO:0000313" key="4">
    <source>
        <dbReference type="Proteomes" id="UP000031671"/>
    </source>
</evidence>
<proteinExistence type="predicted"/>
<dbReference type="Proteomes" id="UP000031671">
    <property type="component" value="Unassembled WGS sequence"/>
</dbReference>